<name>A0AAJ8LWQ7_9BACI</name>
<dbReference type="PANTHER" id="PTHR43130:SF2">
    <property type="entry name" value="DJ-1_PFPI DOMAIN-CONTAINING PROTEIN"/>
    <property type="match status" value="1"/>
</dbReference>
<evidence type="ECO:0000313" key="3">
    <source>
        <dbReference type="Proteomes" id="UP000321816"/>
    </source>
</evidence>
<dbReference type="InterPro" id="IPR052158">
    <property type="entry name" value="INH-QAR"/>
</dbReference>
<accession>A0AAJ8LWQ7</accession>
<dbReference type="Gene3D" id="3.40.50.880">
    <property type="match status" value="1"/>
</dbReference>
<gene>
    <name evidence="2" type="ORF">FTX54_015065</name>
</gene>
<dbReference type="InterPro" id="IPR029062">
    <property type="entry name" value="Class_I_gatase-like"/>
</dbReference>
<reference evidence="2 3" key="1">
    <citation type="submission" date="2024-01" db="EMBL/GenBank/DDBJ databases">
        <title>Complete Genome Sequence of Alkalicoccus halolimnae BZ-SZ-XJ29T, a Moderately Halophilic Bacterium Isolated from a Salt Lake.</title>
        <authorList>
            <person name="Zhao B."/>
        </authorList>
    </citation>
    <scope>NUCLEOTIDE SEQUENCE [LARGE SCALE GENOMIC DNA]</scope>
    <source>
        <strain evidence="2 3">BZ-SZ-XJ29</strain>
    </source>
</reference>
<keyword evidence="2" id="KW-0456">Lyase</keyword>
<proteinExistence type="predicted"/>
<dbReference type="SUPFAM" id="SSF52317">
    <property type="entry name" value="Class I glutamine amidotransferase-like"/>
    <property type="match status" value="1"/>
</dbReference>
<dbReference type="GO" id="GO:0006355">
    <property type="term" value="P:regulation of DNA-templated transcription"/>
    <property type="evidence" value="ECO:0007669"/>
    <property type="project" value="TreeGrafter"/>
</dbReference>
<dbReference type="KEGG" id="ahal:FTX54_015065"/>
<keyword evidence="3" id="KW-1185">Reference proteome</keyword>
<evidence type="ECO:0000313" key="2">
    <source>
        <dbReference type="EMBL" id="WWD81691.1"/>
    </source>
</evidence>
<dbReference type="EC" id="4.2.1.-" evidence="2"/>
<sequence length="188" mass="20559">MIKAAFVLYDGVTMLDFVGMYDPITRLKSMGFKEDLTWDICGFTEHAADTNGLTVQVDKVRPSLAEYDLILIPGGFSTRTLQSDPAFKDWLQTMNAKALIASVCSGSLLLGGAGYLTDRKATTHPNARTQLKVYCNTSAERVVDEGQIVTARGVSSSIDLGLYLCRRFAGEKAAEAIKIQMDYEGDLL</sequence>
<evidence type="ECO:0000259" key="1">
    <source>
        <dbReference type="Pfam" id="PF01965"/>
    </source>
</evidence>
<dbReference type="RefSeq" id="WP_338485882.1">
    <property type="nucleotide sequence ID" value="NZ_CP144914.1"/>
</dbReference>
<organism evidence="2 3">
    <name type="scientific">Alkalicoccus halolimnae</name>
    <dbReference type="NCBI Taxonomy" id="1667239"/>
    <lineage>
        <taxon>Bacteria</taxon>
        <taxon>Bacillati</taxon>
        <taxon>Bacillota</taxon>
        <taxon>Bacilli</taxon>
        <taxon>Bacillales</taxon>
        <taxon>Bacillaceae</taxon>
        <taxon>Alkalicoccus</taxon>
    </lineage>
</organism>
<dbReference type="InterPro" id="IPR002818">
    <property type="entry name" value="DJ-1/PfpI"/>
</dbReference>
<dbReference type="Proteomes" id="UP000321816">
    <property type="component" value="Chromosome"/>
</dbReference>
<dbReference type="EMBL" id="CP144914">
    <property type="protein sequence ID" value="WWD81691.1"/>
    <property type="molecule type" value="Genomic_DNA"/>
</dbReference>
<dbReference type="AlphaFoldDB" id="A0AAJ8LWQ7"/>
<protein>
    <submittedName>
        <fullName evidence="2">DJ-1/PfpI family protein</fullName>
        <ecNumber evidence="2">4.2.1.-</ecNumber>
    </submittedName>
</protein>
<dbReference type="Pfam" id="PF01965">
    <property type="entry name" value="DJ-1_PfpI"/>
    <property type="match status" value="1"/>
</dbReference>
<feature type="domain" description="DJ-1/PfpI" evidence="1">
    <location>
        <begin position="3"/>
        <end position="164"/>
    </location>
</feature>
<dbReference type="GO" id="GO:0016829">
    <property type="term" value="F:lyase activity"/>
    <property type="evidence" value="ECO:0007669"/>
    <property type="project" value="UniProtKB-KW"/>
</dbReference>
<dbReference type="PANTHER" id="PTHR43130">
    <property type="entry name" value="ARAC-FAMILY TRANSCRIPTIONAL REGULATOR"/>
    <property type="match status" value="1"/>
</dbReference>
<dbReference type="CDD" id="cd03139">
    <property type="entry name" value="GATase1_PfpI_2"/>
    <property type="match status" value="1"/>
</dbReference>